<dbReference type="InterPro" id="IPR044152">
    <property type="entry name" value="YqjM-like"/>
</dbReference>
<comment type="caution">
    <text evidence="7">The sequence shown here is derived from an EMBL/GenBank/DDBJ whole genome shotgun (WGS) entry which is preliminary data.</text>
</comment>
<comment type="cofactor">
    <cofactor evidence="1">
        <name>FMN</name>
        <dbReference type="ChEBI" id="CHEBI:58210"/>
    </cofactor>
</comment>
<name>A0ABU5CPU8_9BACI</name>
<dbReference type="PANTHER" id="PTHR43303">
    <property type="entry name" value="NADPH DEHYDROGENASE C23G7.10C-RELATED"/>
    <property type="match status" value="1"/>
</dbReference>
<dbReference type="CDD" id="cd02932">
    <property type="entry name" value="OYE_YqiM_FMN"/>
    <property type="match status" value="1"/>
</dbReference>
<keyword evidence="2" id="KW-0285">Flavoprotein</keyword>
<reference evidence="7 8" key="1">
    <citation type="submission" date="2023-10" db="EMBL/GenBank/DDBJ databases">
        <title>Virgibacillus soli CC-YMP-6 genome.</title>
        <authorList>
            <person name="Miliotis G."/>
            <person name="Sengupta P."/>
            <person name="Hameed A."/>
            <person name="Chuvochina M."/>
            <person name="Mcdonagh F."/>
            <person name="Simpson A.C."/>
            <person name="Singh N.K."/>
            <person name="Rekha P.D."/>
            <person name="Raman K."/>
            <person name="Hugenholtz P."/>
            <person name="Venkateswaran K."/>
        </authorList>
    </citation>
    <scope>NUCLEOTIDE SEQUENCE [LARGE SCALE GENOMIC DNA]</scope>
    <source>
        <strain evidence="7 8">CC-YMP-6</strain>
    </source>
</reference>
<evidence type="ECO:0000256" key="5">
    <source>
        <dbReference type="ARBA" id="ARBA00023002"/>
    </source>
</evidence>
<dbReference type="NCBIfam" id="NF010047">
    <property type="entry name" value="PRK13523.1"/>
    <property type="match status" value="1"/>
</dbReference>
<accession>A0ABU5CPU8</accession>
<keyword evidence="8" id="KW-1185">Reference proteome</keyword>
<dbReference type="PANTHER" id="PTHR43303:SF4">
    <property type="entry name" value="NADPH DEHYDROGENASE C23G7.10C-RELATED"/>
    <property type="match status" value="1"/>
</dbReference>
<evidence type="ECO:0000256" key="3">
    <source>
        <dbReference type="ARBA" id="ARBA00022643"/>
    </source>
</evidence>
<proteinExistence type="predicted"/>
<evidence type="ECO:0000256" key="1">
    <source>
        <dbReference type="ARBA" id="ARBA00001917"/>
    </source>
</evidence>
<dbReference type="InterPro" id="IPR001155">
    <property type="entry name" value="OxRdtase_FMN_N"/>
</dbReference>
<evidence type="ECO:0000313" key="7">
    <source>
        <dbReference type="EMBL" id="MDY0408376.1"/>
    </source>
</evidence>
<dbReference type="Proteomes" id="UP001275315">
    <property type="component" value="Unassembled WGS sequence"/>
</dbReference>
<keyword evidence="5 7" id="KW-0560">Oxidoreductase</keyword>
<evidence type="ECO:0000259" key="6">
    <source>
        <dbReference type="Pfam" id="PF00724"/>
    </source>
</evidence>
<dbReference type="SUPFAM" id="SSF51395">
    <property type="entry name" value="FMN-linked oxidoreductases"/>
    <property type="match status" value="1"/>
</dbReference>
<evidence type="ECO:0000313" key="8">
    <source>
        <dbReference type="Proteomes" id="UP001275315"/>
    </source>
</evidence>
<keyword evidence="3" id="KW-0288">FMN</keyword>
<organism evidence="7 8">
    <name type="scientific">Paracerasibacillus soli</name>
    <dbReference type="NCBI Taxonomy" id="480284"/>
    <lineage>
        <taxon>Bacteria</taxon>
        <taxon>Bacillati</taxon>
        <taxon>Bacillota</taxon>
        <taxon>Bacilli</taxon>
        <taxon>Bacillales</taxon>
        <taxon>Bacillaceae</taxon>
        <taxon>Paracerasibacillus</taxon>
    </lineage>
</organism>
<protein>
    <submittedName>
        <fullName evidence="7">NADPH dehydrogenase NamA</fullName>
        <ecNumber evidence="7">1.6.99.1</ecNumber>
    </submittedName>
</protein>
<dbReference type="EMBL" id="JAWDIQ010000001">
    <property type="protein sequence ID" value="MDY0408376.1"/>
    <property type="molecule type" value="Genomic_DNA"/>
</dbReference>
<dbReference type="EC" id="1.6.99.1" evidence="7"/>
<dbReference type="InterPro" id="IPR013785">
    <property type="entry name" value="Aldolase_TIM"/>
</dbReference>
<dbReference type="Gene3D" id="3.20.20.70">
    <property type="entry name" value="Aldolase class I"/>
    <property type="match status" value="1"/>
</dbReference>
<gene>
    <name evidence="7" type="primary">namA</name>
    <name evidence="7" type="ORF">RWD45_07130</name>
</gene>
<keyword evidence="4" id="KW-0521">NADP</keyword>
<dbReference type="GO" id="GO:0003959">
    <property type="term" value="F:NADPH dehydrogenase activity"/>
    <property type="evidence" value="ECO:0007669"/>
    <property type="project" value="UniProtKB-EC"/>
</dbReference>
<dbReference type="RefSeq" id="WP_320379116.1">
    <property type="nucleotide sequence ID" value="NZ_JAWDIQ010000001.1"/>
</dbReference>
<evidence type="ECO:0000256" key="2">
    <source>
        <dbReference type="ARBA" id="ARBA00022630"/>
    </source>
</evidence>
<sequence>MTKLFSPITFKNIELKNRLVMSPMCMYSCVEEDGLVTPFHQIHYGSRAIGQVGLVMVEATAVQPEGRISMQDLGIWSDDHIPGLRSLTEQIHAYGASSAIQLAHAGRKADVNTEIYAPTNIPFHEHSATPVAMTREDIKDTIVAFQQAAVRAKKAGFHIIEIHAAHGYLLNQFLSPLTNKRMDEYGGTLHNRMRLLEEVIQAIQTDWDGPIFVRLSVNEYDTNGNSINDFIIIAKLLKALGIHLIDCSSGGIIPVSVPAYPGYQVPYSEKLKHEANIATGAVGLITSGVQAEEILQNDRADLIFVGRTLLRNPYWAREAANELKTTLQPPTQYKRGWNI</sequence>
<evidence type="ECO:0000256" key="4">
    <source>
        <dbReference type="ARBA" id="ARBA00022857"/>
    </source>
</evidence>
<dbReference type="Pfam" id="PF00724">
    <property type="entry name" value="Oxidored_FMN"/>
    <property type="match status" value="1"/>
</dbReference>
<feature type="domain" description="NADH:flavin oxidoreductase/NADH oxidase N-terminal" evidence="6">
    <location>
        <begin position="3"/>
        <end position="324"/>
    </location>
</feature>